<organism evidence="1 2">
    <name type="scientific">Engystomops pustulosus</name>
    <name type="common">Tungara frog</name>
    <name type="synonym">Physalaemus pustulosus</name>
    <dbReference type="NCBI Taxonomy" id="76066"/>
    <lineage>
        <taxon>Eukaryota</taxon>
        <taxon>Metazoa</taxon>
        <taxon>Chordata</taxon>
        <taxon>Craniata</taxon>
        <taxon>Vertebrata</taxon>
        <taxon>Euteleostomi</taxon>
        <taxon>Amphibia</taxon>
        <taxon>Batrachia</taxon>
        <taxon>Anura</taxon>
        <taxon>Neobatrachia</taxon>
        <taxon>Hyloidea</taxon>
        <taxon>Leptodactylidae</taxon>
        <taxon>Leiuperinae</taxon>
        <taxon>Engystomops</taxon>
    </lineage>
</organism>
<dbReference type="Proteomes" id="UP000824782">
    <property type="component" value="Unassembled WGS sequence"/>
</dbReference>
<reference evidence="1" key="1">
    <citation type="thesis" date="2020" institute="ProQuest LLC" country="789 East Eisenhower Parkway, Ann Arbor, MI, USA">
        <title>Comparative Genomics and Chromosome Evolution.</title>
        <authorList>
            <person name="Mudd A.B."/>
        </authorList>
    </citation>
    <scope>NUCLEOTIDE SEQUENCE</scope>
    <source>
        <strain evidence="1">237g6f4</strain>
        <tissue evidence="1">Blood</tissue>
    </source>
</reference>
<proteinExistence type="predicted"/>
<evidence type="ECO:0000313" key="2">
    <source>
        <dbReference type="Proteomes" id="UP000824782"/>
    </source>
</evidence>
<dbReference type="AlphaFoldDB" id="A0AAV7ACC5"/>
<gene>
    <name evidence="1" type="ORF">GDO81_018185</name>
</gene>
<name>A0AAV7ACC5_ENGPU</name>
<accession>A0AAV7ACC5</accession>
<dbReference type="EMBL" id="WNYA01000009">
    <property type="protein sequence ID" value="KAG8556731.1"/>
    <property type="molecule type" value="Genomic_DNA"/>
</dbReference>
<protein>
    <submittedName>
        <fullName evidence="1">Uncharacterized protein</fullName>
    </submittedName>
</protein>
<comment type="caution">
    <text evidence="1">The sequence shown here is derived from an EMBL/GenBank/DDBJ whole genome shotgun (WGS) entry which is preliminary data.</text>
</comment>
<keyword evidence="2" id="KW-1185">Reference proteome</keyword>
<evidence type="ECO:0000313" key="1">
    <source>
        <dbReference type="EMBL" id="KAG8556731.1"/>
    </source>
</evidence>
<sequence>MVHYSLQLRSVVDTTWGQQYKMLNPGQFLESLILDLEFGGRKKNLIGSLTWGPLSLQHDKPGSSLYSHYPDEADGALYFP</sequence>